<keyword evidence="1" id="KW-0210">Decarboxylase</keyword>
<dbReference type="Proteomes" id="UP001500620">
    <property type="component" value="Unassembled WGS sequence"/>
</dbReference>
<dbReference type="InterPro" id="IPR029061">
    <property type="entry name" value="THDP-binding"/>
</dbReference>
<gene>
    <name evidence="5" type="ORF">GCM10022255_090580</name>
</gene>
<dbReference type="EMBL" id="BAABAT010000042">
    <property type="protein sequence ID" value="GAA4260742.1"/>
    <property type="molecule type" value="Genomic_DNA"/>
</dbReference>
<feature type="domain" description="Thiamine pyrophosphate enzyme TPP-binding" evidence="4">
    <location>
        <begin position="31"/>
        <end position="160"/>
    </location>
</feature>
<dbReference type="SUPFAM" id="SSF52518">
    <property type="entry name" value="Thiamin diphosphate-binding fold (THDP-binding)"/>
    <property type="match status" value="1"/>
</dbReference>
<sequence length="186" mass="19019">MQRSEIAARIVTCARARGWPLFVGNGYLTREVMAMVDPGEALALPLQGGMGLAGAVAAGFVLAGASSRAVVLEGDGNHLMGWSCAQFIAFQQLPVIHVVSANGVYASTGGQTVPRRGGLQDVSACAAALGYGRGFAVESAEELEDALAAAADLALPALVYVAEDPGSAAPRRSPETSARYASALRT</sequence>
<evidence type="ECO:0000313" key="5">
    <source>
        <dbReference type="EMBL" id="GAA4260742.1"/>
    </source>
</evidence>
<dbReference type="PANTHER" id="PTHR42818">
    <property type="entry name" value="SULFOPYRUVATE DECARBOXYLASE SUBUNIT ALPHA"/>
    <property type="match status" value="1"/>
</dbReference>
<dbReference type="Pfam" id="PF02775">
    <property type="entry name" value="TPP_enzyme_C"/>
    <property type="match status" value="1"/>
</dbReference>
<dbReference type="InterPro" id="IPR051818">
    <property type="entry name" value="TPP_dependent_decarboxylase"/>
</dbReference>
<proteinExistence type="predicted"/>
<dbReference type="PANTHER" id="PTHR42818:SF1">
    <property type="entry name" value="SULFOPYRUVATE DECARBOXYLASE"/>
    <property type="match status" value="1"/>
</dbReference>
<organism evidence="5 6">
    <name type="scientific">Dactylosporangium darangshiense</name>
    <dbReference type="NCBI Taxonomy" id="579108"/>
    <lineage>
        <taxon>Bacteria</taxon>
        <taxon>Bacillati</taxon>
        <taxon>Actinomycetota</taxon>
        <taxon>Actinomycetes</taxon>
        <taxon>Micromonosporales</taxon>
        <taxon>Micromonosporaceae</taxon>
        <taxon>Dactylosporangium</taxon>
    </lineage>
</organism>
<reference evidence="6" key="1">
    <citation type="journal article" date="2019" name="Int. J. Syst. Evol. Microbiol.">
        <title>The Global Catalogue of Microorganisms (GCM) 10K type strain sequencing project: providing services to taxonomists for standard genome sequencing and annotation.</title>
        <authorList>
            <consortium name="The Broad Institute Genomics Platform"/>
            <consortium name="The Broad Institute Genome Sequencing Center for Infectious Disease"/>
            <person name="Wu L."/>
            <person name="Ma J."/>
        </authorList>
    </citation>
    <scope>NUCLEOTIDE SEQUENCE [LARGE SCALE GENOMIC DNA]</scope>
    <source>
        <strain evidence="6">JCM 17441</strain>
    </source>
</reference>
<evidence type="ECO:0000259" key="4">
    <source>
        <dbReference type="Pfam" id="PF02775"/>
    </source>
</evidence>
<accession>A0ABP8DPG3</accession>
<comment type="caution">
    <text evidence="5">The sequence shown here is derived from an EMBL/GenBank/DDBJ whole genome shotgun (WGS) entry which is preliminary data.</text>
</comment>
<keyword evidence="6" id="KW-1185">Reference proteome</keyword>
<protein>
    <recommendedName>
        <fullName evidence="4">Thiamine pyrophosphate enzyme TPP-binding domain-containing protein</fullName>
    </recommendedName>
</protein>
<name>A0ABP8DPG3_9ACTN</name>
<evidence type="ECO:0000256" key="3">
    <source>
        <dbReference type="SAM" id="MobiDB-lite"/>
    </source>
</evidence>
<keyword evidence="2" id="KW-0456">Lyase</keyword>
<evidence type="ECO:0000313" key="6">
    <source>
        <dbReference type="Proteomes" id="UP001500620"/>
    </source>
</evidence>
<dbReference type="Gene3D" id="3.40.50.970">
    <property type="match status" value="1"/>
</dbReference>
<feature type="region of interest" description="Disordered" evidence="3">
    <location>
        <begin position="166"/>
        <end position="186"/>
    </location>
</feature>
<dbReference type="InterPro" id="IPR011766">
    <property type="entry name" value="TPP_enzyme_TPP-bd"/>
</dbReference>
<evidence type="ECO:0000256" key="2">
    <source>
        <dbReference type="ARBA" id="ARBA00023239"/>
    </source>
</evidence>
<evidence type="ECO:0000256" key="1">
    <source>
        <dbReference type="ARBA" id="ARBA00022793"/>
    </source>
</evidence>